<dbReference type="GO" id="GO:0004150">
    <property type="term" value="F:dihydroneopterin aldolase activity"/>
    <property type="evidence" value="ECO:0007669"/>
    <property type="project" value="UniProtKB-UniRule"/>
</dbReference>
<organism evidence="8 9">
    <name type="scientific">Halanaerobium polyolivorans</name>
    <dbReference type="NCBI Taxonomy" id="2886943"/>
    <lineage>
        <taxon>Bacteria</taxon>
        <taxon>Bacillati</taxon>
        <taxon>Bacillota</taxon>
        <taxon>Clostridia</taxon>
        <taxon>Halanaerobiales</taxon>
        <taxon>Halanaerobiaceae</taxon>
        <taxon>Halanaerobium</taxon>
    </lineage>
</organism>
<dbReference type="CDD" id="cd00534">
    <property type="entry name" value="DHNA_DHNTPE"/>
    <property type="match status" value="1"/>
</dbReference>
<dbReference type="GO" id="GO:0005737">
    <property type="term" value="C:cytoplasm"/>
    <property type="evidence" value="ECO:0007669"/>
    <property type="project" value="TreeGrafter"/>
</dbReference>
<dbReference type="EC" id="4.1.2.25" evidence="6"/>
<dbReference type="InterPro" id="IPR043133">
    <property type="entry name" value="GTP-CH-I_C/QueF"/>
</dbReference>
<proteinExistence type="inferred from homology"/>
<dbReference type="GO" id="GO:0046656">
    <property type="term" value="P:folic acid biosynthetic process"/>
    <property type="evidence" value="ECO:0007669"/>
    <property type="project" value="UniProtKB-UniRule"/>
</dbReference>
<evidence type="ECO:0000259" key="7">
    <source>
        <dbReference type="SMART" id="SM00905"/>
    </source>
</evidence>
<dbReference type="NCBIfam" id="TIGR00526">
    <property type="entry name" value="folB_dom"/>
    <property type="match status" value="1"/>
</dbReference>
<evidence type="ECO:0000256" key="5">
    <source>
        <dbReference type="ARBA" id="ARBA00023239"/>
    </source>
</evidence>
<comment type="caution">
    <text evidence="8">The sequence shown here is derived from an EMBL/GenBank/DDBJ whole genome shotgun (WGS) entry which is preliminary data.</text>
</comment>
<comment type="function">
    <text evidence="6">Catalyzes the conversion of 7,8-dihydroneopterin to 6-hydroxymethyl-7,8-dihydropterin.</text>
</comment>
<dbReference type="SMART" id="SM00905">
    <property type="entry name" value="FolB"/>
    <property type="match status" value="1"/>
</dbReference>
<keyword evidence="4 6" id="KW-0289">Folate biosynthesis</keyword>
<feature type="domain" description="Dihydroneopterin aldolase/epimerase" evidence="7">
    <location>
        <begin position="5"/>
        <end position="118"/>
    </location>
</feature>
<dbReference type="PANTHER" id="PTHR42844">
    <property type="entry name" value="DIHYDRONEOPTERIN ALDOLASE 1-RELATED"/>
    <property type="match status" value="1"/>
</dbReference>
<name>A0AAW4WZ50_9FIRM</name>
<comment type="catalytic activity">
    <reaction evidence="1 6">
        <text>7,8-dihydroneopterin = 6-hydroxymethyl-7,8-dihydropterin + glycolaldehyde</text>
        <dbReference type="Rhea" id="RHEA:10540"/>
        <dbReference type="ChEBI" id="CHEBI:17001"/>
        <dbReference type="ChEBI" id="CHEBI:17071"/>
        <dbReference type="ChEBI" id="CHEBI:44841"/>
        <dbReference type="EC" id="4.1.2.25"/>
    </reaction>
</comment>
<dbReference type="InterPro" id="IPR006156">
    <property type="entry name" value="Dihydroneopterin_aldolase"/>
</dbReference>
<protein>
    <recommendedName>
        <fullName evidence="6">7,8-dihydroneopterin aldolase</fullName>
        <ecNumber evidence="6">4.1.2.25</ecNumber>
    </recommendedName>
</protein>
<dbReference type="InterPro" id="IPR006157">
    <property type="entry name" value="FolB_dom"/>
</dbReference>
<dbReference type="Proteomes" id="UP001199296">
    <property type="component" value="Unassembled WGS sequence"/>
</dbReference>
<accession>A0AAW4WZ50</accession>
<gene>
    <name evidence="8" type="primary">folB</name>
    <name evidence="8" type="ORF">LJ207_02125</name>
</gene>
<evidence type="ECO:0000256" key="6">
    <source>
        <dbReference type="RuleBase" id="RU362079"/>
    </source>
</evidence>
<dbReference type="PANTHER" id="PTHR42844:SF1">
    <property type="entry name" value="DIHYDRONEOPTERIN ALDOLASE 1-RELATED"/>
    <property type="match status" value="1"/>
</dbReference>
<dbReference type="NCBIfam" id="TIGR00525">
    <property type="entry name" value="folB"/>
    <property type="match status" value="1"/>
</dbReference>
<evidence type="ECO:0000256" key="2">
    <source>
        <dbReference type="ARBA" id="ARBA00005013"/>
    </source>
</evidence>
<evidence type="ECO:0000313" key="9">
    <source>
        <dbReference type="Proteomes" id="UP001199296"/>
    </source>
</evidence>
<comment type="similarity">
    <text evidence="3 6">Belongs to the DHNA family.</text>
</comment>
<dbReference type="GO" id="GO:0046654">
    <property type="term" value="P:tetrahydrofolate biosynthetic process"/>
    <property type="evidence" value="ECO:0007669"/>
    <property type="project" value="UniProtKB-UniRule"/>
</dbReference>
<dbReference type="Gene3D" id="3.30.1130.10">
    <property type="match status" value="1"/>
</dbReference>
<dbReference type="Pfam" id="PF02152">
    <property type="entry name" value="FolB"/>
    <property type="match status" value="1"/>
</dbReference>
<evidence type="ECO:0000313" key="8">
    <source>
        <dbReference type="EMBL" id="MCC3144114.1"/>
    </source>
</evidence>
<reference evidence="8 9" key="1">
    <citation type="submission" date="2021-10" db="EMBL/GenBank/DDBJ databases">
        <authorList>
            <person name="Grouzdev D.S."/>
            <person name="Pantiukh K.S."/>
            <person name="Krutkina M.S."/>
        </authorList>
    </citation>
    <scope>NUCLEOTIDE SEQUENCE [LARGE SCALE GENOMIC DNA]</scope>
    <source>
        <strain evidence="8 9">Z-7514</strain>
    </source>
</reference>
<evidence type="ECO:0000256" key="3">
    <source>
        <dbReference type="ARBA" id="ARBA00005708"/>
    </source>
</evidence>
<sequence>MKNSIALNEMIFYAYHGVRECEKEQGQRFILNFKAEVDFEAAAVNDDLNKTVSYSEVYKVIRKIVEGNKYDLLESLAYKIICDLFTEFSLLDEIEIEVKKPMVPIPGILSSASVKMSRRRTEVEQNA</sequence>
<keyword evidence="9" id="KW-1185">Reference proteome</keyword>
<evidence type="ECO:0000256" key="4">
    <source>
        <dbReference type="ARBA" id="ARBA00022909"/>
    </source>
</evidence>
<dbReference type="SUPFAM" id="SSF55620">
    <property type="entry name" value="Tetrahydrobiopterin biosynthesis enzymes-like"/>
    <property type="match status" value="1"/>
</dbReference>
<dbReference type="RefSeq" id="WP_229343647.1">
    <property type="nucleotide sequence ID" value="NZ_JAJFAT010000002.1"/>
</dbReference>
<evidence type="ECO:0000256" key="1">
    <source>
        <dbReference type="ARBA" id="ARBA00001353"/>
    </source>
</evidence>
<dbReference type="AlphaFoldDB" id="A0AAW4WZ50"/>
<dbReference type="EMBL" id="JAJFAT010000002">
    <property type="protein sequence ID" value="MCC3144114.1"/>
    <property type="molecule type" value="Genomic_DNA"/>
</dbReference>
<comment type="pathway">
    <text evidence="2 6">Cofactor biosynthesis; tetrahydrofolate biosynthesis; 2-amino-4-hydroxy-6-hydroxymethyl-7,8-dihydropteridine diphosphate from 7,8-dihydroneopterin triphosphate: step 3/4.</text>
</comment>
<keyword evidence="5 6" id="KW-0456">Lyase</keyword>